<sequence length="360" mass="39152">MAEQDVKKQQHEADSLRRIAFVGVAISTIATVICVVSVPMLYNYLQQMQSVMQAEVDFCRSRSGSIWKEVVKTQVLAKVPGAITVRGKRQAGYNSYAAPSGGCCGCGSSPNGPPGMEPGRPGLNGPDAPAFNPPPQPRNDCQTCEPALPGPPGRPGPKGPSGNPGPDGRPSDGGLRGPPGPPGPPGTELQDSLESEDPTVLSERFQDQRDPQEPQDRQEPQERMEDQEDQEIQASTVRPDLQETTAEMVPLETQEDQESQEEMESVDPMVAALTAHHPEPPQDIKRRTSFRLVGSDYHPQFHHHSSLPFNPARVDLFHVAATTVHLLFLFLVLPSASKTSQNNNNSSHMFDVASVRRCSF</sequence>
<feature type="transmembrane region" description="Helical" evidence="5">
    <location>
        <begin position="20"/>
        <end position="42"/>
    </location>
</feature>
<evidence type="ECO:0000256" key="2">
    <source>
        <dbReference type="ARBA" id="ARBA00022737"/>
    </source>
</evidence>
<comment type="caution">
    <text evidence="7">The sequence shown here is derived from an EMBL/GenBank/DDBJ whole genome shotgun (WGS) entry which is preliminary data.</text>
</comment>
<dbReference type="OrthoDB" id="5871357at2759"/>
<dbReference type="InterPro" id="IPR002486">
    <property type="entry name" value="Col_cuticle_N"/>
</dbReference>
<evidence type="ECO:0000256" key="4">
    <source>
        <dbReference type="SAM" id="MobiDB-lite"/>
    </source>
</evidence>
<protein>
    <recommendedName>
        <fullName evidence="6">Nematode cuticle collagen N-terminal domain-containing protein</fullName>
    </recommendedName>
</protein>
<comment type="subunit">
    <text evidence="1">Collagen polypeptide chains are complexed within the cuticle by disulfide bonds and other types of covalent cross-links.</text>
</comment>
<keyword evidence="5" id="KW-0472">Membrane</keyword>
<evidence type="ECO:0000256" key="1">
    <source>
        <dbReference type="ARBA" id="ARBA00011518"/>
    </source>
</evidence>
<evidence type="ECO:0000313" key="8">
    <source>
        <dbReference type="Proteomes" id="UP000218231"/>
    </source>
</evidence>
<dbReference type="STRING" id="2018661.A0A2A2KXB1"/>
<dbReference type="SMART" id="SM01088">
    <property type="entry name" value="Col_cuticle_N"/>
    <property type="match status" value="1"/>
</dbReference>
<reference evidence="7 8" key="1">
    <citation type="journal article" date="2017" name="Curr. Biol.">
        <title>Genome architecture and evolution of a unichromosomal asexual nematode.</title>
        <authorList>
            <person name="Fradin H."/>
            <person name="Zegar C."/>
            <person name="Gutwein M."/>
            <person name="Lucas J."/>
            <person name="Kovtun M."/>
            <person name="Corcoran D."/>
            <person name="Baugh L.R."/>
            <person name="Kiontke K."/>
            <person name="Gunsalus K."/>
            <person name="Fitch D.H."/>
            <person name="Piano F."/>
        </authorList>
    </citation>
    <scope>NUCLEOTIDE SEQUENCE [LARGE SCALE GENOMIC DNA]</scope>
    <source>
        <strain evidence="7">PF1309</strain>
    </source>
</reference>
<keyword evidence="8" id="KW-1185">Reference proteome</keyword>
<feature type="domain" description="Nematode cuticle collagen N-terminal" evidence="6">
    <location>
        <begin position="18"/>
        <end position="70"/>
    </location>
</feature>
<dbReference type="GO" id="GO:0042302">
    <property type="term" value="F:structural constituent of cuticle"/>
    <property type="evidence" value="ECO:0007669"/>
    <property type="project" value="InterPro"/>
</dbReference>
<evidence type="ECO:0000256" key="3">
    <source>
        <dbReference type="ARBA" id="ARBA00023157"/>
    </source>
</evidence>
<organism evidence="7 8">
    <name type="scientific">Diploscapter pachys</name>
    <dbReference type="NCBI Taxonomy" id="2018661"/>
    <lineage>
        <taxon>Eukaryota</taxon>
        <taxon>Metazoa</taxon>
        <taxon>Ecdysozoa</taxon>
        <taxon>Nematoda</taxon>
        <taxon>Chromadorea</taxon>
        <taxon>Rhabditida</taxon>
        <taxon>Rhabditina</taxon>
        <taxon>Rhabditomorpha</taxon>
        <taxon>Rhabditoidea</taxon>
        <taxon>Rhabditidae</taxon>
        <taxon>Diploscapter</taxon>
    </lineage>
</organism>
<keyword evidence="5" id="KW-1133">Transmembrane helix</keyword>
<proteinExistence type="predicted"/>
<gene>
    <name evidence="7" type="ORF">WR25_09542</name>
</gene>
<feature type="compositionally biased region" description="Basic and acidic residues" evidence="4">
    <location>
        <begin position="204"/>
        <end position="224"/>
    </location>
</feature>
<evidence type="ECO:0000256" key="5">
    <source>
        <dbReference type="SAM" id="Phobius"/>
    </source>
</evidence>
<name>A0A2A2KXB1_9BILA</name>
<evidence type="ECO:0000259" key="6">
    <source>
        <dbReference type="SMART" id="SM01088"/>
    </source>
</evidence>
<keyword evidence="3" id="KW-1015">Disulfide bond</keyword>
<dbReference type="EMBL" id="LIAE01007551">
    <property type="protein sequence ID" value="PAV78469.1"/>
    <property type="molecule type" value="Genomic_DNA"/>
</dbReference>
<keyword evidence="5" id="KW-0812">Transmembrane</keyword>
<evidence type="ECO:0000313" key="7">
    <source>
        <dbReference type="EMBL" id="PAV78469.1"/>
    </source>
</evidence>
<dbReference type="PANTHER" id="PTHR24637">
    <property type="entry name" value="COLLAGEN"/>
    <property type="match status" value="1"/>
</dbReference>
<dbReference type="AlphaFoldDB" id="A0A2A2KXB1"/>
<dbReference type="Proteomes" id="UP000218231">
    <property type="component" value="Unassembled WGS sequence"/>
</dbReference>
<feature type="region of interest" description="Disordered" evidence="4">
    <location>
        <begin position="114"/>
        <end position="245"/>
    </location>
</feature>
<keyword evidence="2" id="KW-0677">Repeat</keyword>
<dbReference type="PANTHER" id="PTHR24637:SF310">
    <property type="entry name" value="NEMATODE CUTICLE COLLAGEN N-TERMINAL DOMAIN-CONTAINING PROTEIN"/>
    <property type="match status" value="1"/>
</dbReference>
<dbReference type="Pfam" id="PF01484">
    <property type="entry name" value="Col_cuticle_N"/>
    <property type="match status" value="1"/>
</dbReference>
<feature type="compositionally biased region" description="Pro residues" evidence="4">
    <location>
        <begin position="148"/>
        <end position="158"/>
    </location>
</feature>
<accession>A0A2A2KXB1</accession>